<dbReference type="RefSeq" id="WP_346131375.1">
    <property type="nucleotide sequence ID" value="NZ_BAAAXC010000015.1"/>
</dbReference>
<evidence type="ECO:0000259" key="5">
    <source>
        <dbReference type="Pfam" id="PF08386"/>
    </source>
</evidence>
<evidence type="ECO:0000256" key="3">
    <source>
        <dbReference type="ARBA" id="ARBA00022801"/>
    </source>
</evidence>
<dbReference type="InterPro" id="IPR051601">
    <property type="entry name" value="Serine_prot/Carboxylest_S33"/>
</dbReference>
<dbReference type="Proteomes" id="UP001589646">
    <property type="component" value="Unassembled WGS sequence"/>
</dbReference>
<evidence type="ECO:0000313" key="7">
    <source>
        <dbReference type="Proteomes" id="UP001589646"/>
    </source>
</evidence>
<keyword evidence="3 6" id="KW-0378">Hydrolase</keyword>
<dbReference type="GO" id="GO:0016787">
    <property type="term" value="F:hydrolase activity"/>
    <property type="evidence" value="ECO:0007669"/>
    <property type="project" value="UniProtKB-KW"/>
</dbReference>
<keyword evidence="2 4" id="KW-0732">Signal</keyword>
<feature type="domain" description="Peptidase S33 tripeptidyl aminopeptidase-like C-terminal" evidence="5">
    <location>
        <begin position="387"/>
        <end position="488"/>
    </location>
</feature>
<evidence type="ECO:0000256" key="1">
    <source>
        <dbReference type="ARBA" id="ARBA00010088"/>
    </source>
</evidence>
<keyword evidence="7" id="KW-1185">Reference proteome</keyword>
<dbReference type="InterPro" id="IPR029058">
    <property type="entry name" value="AB_hydrolase_fold"/>
</dbReference>
<evidence type="ECO:0000313" key="6">
    <source>
        <dbReference type="EMBL" id="MFB9529786.1"/>
    </source>
</evidence>
<dbReference type="Pfam" id="PF08386">
    <property type="entry name" value="Abhydrolase_4"/>
    <property type="match status" value="1"/>
</dbReference>
<reference evidence="6 7" key="1">
    <citation type="submission" date="2024-09" db="EMBL/GenBank/DDBJ databases">
        <authorList>
            <person name="Sun Q."/>
            <person name="Mori K."/>
        </authorList>
    </citation>
    <scope>NUCLEOTIDE SEQUENCE [LARGE SCALE GENOMIC DNA]</scope>
    <source>
        <strain evidence="6 7">JCM 3323</strain>
    </source>
</reference>
<protein>
    <submittedName>
        <fullName evidence="6">Alpha/beta hydrolase</fullName>
    </submittedName>
</protein>
<name>A0ABV5Q4V7_9ACTN</name>
<comment type="caution">
    <text evidence="6">The sequence shown here is derived from an EMBL/GenBank/DDBJ whole genome shotgun (WGS) entry which is preliminary data.</text>
</comment>
<dbReference type="PANTHER" id="PTHR43248:SF29">
    <property type="entry name" value="TRIPEPTIDYL AMINOPEPTIDASE"/>
    <property type="match status" value="1"/>
</dbReference>
<comment type="similarity">
    <text evidence="1">Belongs to the peptidase S33 family.</text>
</comment>
<dbReference type="Gene3D" id="3.40.50.1820">
    <property type="entry name" value="alpha/beta hydrolase"/>
    <property type="match status" value="1"/>
</dbReference>
<dbReference type="PANTHER" id="PTHR43248">
    <property type="entry name" value="2-SUCCINYL-6-HYDROXY-2,4-CYCLOHEXADIENE-1-CARBOXYLATE SYNTHASE"/>
    <property type="match status" value="1"/>
</dbReference>
<sequence length="492" mass="52942">MRRGRPWRRAVVMAVCVTLTPIGCGADPPPPNVYDQRLAWDDCGDGFECAKLRVPLDYREPQREELSISVIRLPATGDRIGSIVINPGGPGGSGIDYGRAARSVLSPQVRDRFDVVGFDPRGVGESAPVECLSDKALDAFLALDATPDSPVELTALEKASRRFADGCQTMSPRLLPHIGTANAARDMDVLRAALGDERLTYLGKSYGTHLGAMYADLFPARVRALVLDGAVDPALSRVEMNEGQAEGFAVAFRAYAEDCFTIPDCPLTSRTVDGAMAELSGLLRRTDGSPLRGEGREVTEPLATLGALTPLYDRRSWPVLTEALRQASTGDGTLLLHSADQLVGRSQDGTYSNQTEANMAINCVDSPYPRQLSAFARAAKQAEQRTPGFGAYVMWSTLPCAFWPVPASEHNRPLVARGAPPILVVGTTRDPATPYGWARAMASQLESGVLVTFEGDGHTAYLNGSSCVDATVDAYLVWGRIPEDGMRCPEIE</sequence>
<dbReference type="SUPFAM" id="SSF53474">
    <property type="entry name" value="alpha/beta-Hydrolases"/>
    <property type="match status" value="1"/>
</dbReference>
<evidence type="ECO:0000256" key="4">
    <source>
        <dbReference type="SAM" id="SignalP"/>
    </source>
</evidence>
<proteinExistence type="inferred from homology"/>
<evidence type="ECO:0000256" key="2">
    <source>
        <dbReference type="ARBA" id="ARBA00022729"/>
    </source>
</evidence>
<dbReference type="InterPro" id="IPR013595">
    <property type="entry name" value="Pept_S33_TAP-like_C"/>
</dbReference>
<accession>A0ABV5Q4V7</accession>
<organism evidence="6 7">
    <name type="scientific">Nonomuraea roseola</name>
    <dbReference type="NCBI Taxonomy" id="46179"/>
    <lineage>
        <taxon>Bacteria</taxon>
        <taxon>Bacillati</taxon>
        <taxon>Actinomycetota</taxon>
        <taxon>Actinomycetes</taxon>
        <taxon>Streptosporangiales</taxon>
        <taxon>Streptosporangiaceae</taxon>
        <taxon>Nonomuraea</taxon>
    </lineage>
</organism>
<feature type="chain" id="PRO_5046909069" evidence="4">
    <location>
        <begin position="27"/>
        <end position="492"/>
    </location>
</feature>
<gene>
    <name evidence="6" type="ORF">ACFFRN_24550</name>
</gene>
<feature type="signal peptide" evidence="4">
    <location>
        <begin position="1"/>
        <end position="26"/>
    </location>
</feature>
<dbReference type="EMBL" id="JBHMCE010000007">
    <property type="protein sequence ID" value="MFB9529786.1"/>
    <property type="molecule type" value="Genomic_DNA"/>
</dbReference>